<protein>
    <submittedName>
        <fullName evidence="1">Uncharacterized protein</fullName>
    </submittedName>
</protein>
<proteinExistence type="predicted"/>
<evidence type="ECO:0000313" key="1">
    <source>
        <dbReference type="EMBL" id="SOY74671.1"/>
    </source>
</evidence>
<comment type="caution">
    <text evidence="1">The sequence shown here is derived from an EMBL/GenBank/DDBJ whole genome shotgun (WGS) entry which is preliminary data.</text>
</comment>
<evidence type="ECO:0000313" key="2">
    <source>
        <dbReference type="Proteomes" id="UP000257016"/>
    </source>
</evidence>
<gene>
    <name evidence="1" type="ORF">CBM2586_B30036</name>
</gene>
<sequence>MTSLMAARFFDACLSLWLAAADAWGKRLPFASLVF</sequence>
<dbReference type="Proteomes" id="UP000257016">
    <property type="component" value="Unassembled WGS sequence"/>
</dbReference>
<name>A0A975XJK9_9BURK</name>
<reference evidence="1 2" key="1">
    <citation type="submission" date="2018-01" db="EMBL/GenBank/DDBJ databases">
        <authorList>
            <person name="Clerissi C."/>
        </authorList>
    </citation>
    <scope>NUCLEOTIDE SEQUENCE [LARGE SCALE GENOMIC DNA]</scope>
    <source>
        <strain evidence="1">Cupriavidus taiwanensis LMG 19430</strain>
    </source>
</reference>
<dbReference type="AlphaFoldDB" id="A0A975XJK9"/>
<organism evidence="1 2">
    <name type="scientific">Cupriavidus taiwanensis</name>
    <dbReference type="NCBI Taxonomy" id="164546"/>
    <lineage>
        <taxon>Bacteria</taxon>
        <taxon>Pseudomonadati</taxon>
        <taxon>Pseudomonadota</taxon>
        <taxon>Betaproteobacteria</taxon>
        <taxon>Burkholderiales</taxon>
        <taxon>Burkholderiaceae</taxon>
        <taxon>Cupriavidus</taxon>
    </lineage>
</organism>
<accession>A0A975XJK9</accession>
<dbReference type="EMBL" id="OFSN01000021">
    <property type="protein sequence ID" value="SOY74671.1"/>
    <property type="molecule type" value="Genomic_DNA"/>
</dbReference>